<feature type="domain" description="MADF" evidence="1">
    <location>
        <begin position="42"/>
        <end position="111"/>
    </location>
</feature>
<proteinExistence type="predicted"/>
<dbReference type="SMART" id="SM00595">
    <property type="entry name" value="MADF"/>
    <property type="match status" value="1"/>
</dbReference>
<gene>
    <name evidence="2" type="ORF">g.17807</name>
</gene>
<dbReference type="InterPro" id="IPR006578">
    <property type="entry name" value="MADF-dom"/>
</dbReference>
<protein>
    <recommendedName>
        <fullName evidence="1">MADF domain-containing protein</fullName>
    </recommendedName>
</protein>
<dbReference type="EMBL" id="GEDC01016620">
    <property type="protein sequence ID" value="JAS20678.1"/>
    <property type="molecule type" value="Transcribed_RNA"/>
</dbReference>
<feature type="non-terminal residue" evidence="2">
    <location>
        <position position="1"/>
    </location>
</feature>
<evidence type="ECO:0000259" key="1">
    <source>
        <dbReference type="PROSITE" id="PS51029"/>
    </source>
</evidence>
<accession>A0A1B6D4T9</accession>
<dbReference type="PANTHER" id="PTHR21505:SF8">
    <property type="entry name" value="DPT-YFP REPRESSOR BY OVEREXPRESSION, ISOFORM D-RELATED"/>
    <property type="match status" value="1"/>
</dbReference>
<dbReference type="AlphaFoldDB" id="A0A1B6D4T9"/>
<name>A0A1B6D4T9_9HEMI</name>
<reference evidence="2" key="1">
    <citation type="submission" date="2015-12" db="EMBL/GenBank/DDBJ databases">
        <title>De novo transcriptome assembly of four potential Pierce s Disease insect vectors from Arizona vineyards.</title>
        <authorList>
            <person name="Tassone E.E."/>
        </authorList>
    </citation>
    <scope>NUCLEOTIDE SEQUENCE</scope>
</reference>
<dbReference type="Pfam" id="PF10545">
    <property type="entry name" value="MADF_DNA_bdg"/>
    <property type="match status" value="1"/>
</dbReference>
<sequence>AQTSCLNINLHVPFCPISSLLFPPKNPIMTDLRQCSHDFLGEFIEMYKSFPCLWQVKNKNYSDRNKENVAYEELIKKYKEIDTMANKETVTRKINSLRSVYNKELKQVTIG</sequence>
<evidence type="ECO:0000313" key="2">
    <source>
        <dbReference type="EMBL" id="JAS20678.1"/>
    </source>
</evidence>
<dbReference type="PANTHER" id="PTHR21505">
    <property type="entry name" value="MADF DOMAIN-CONTAINING PROTEIN-RELATED"/>
    <property type="match status" value="1"/>
</dbReference>
<organism evidence="2">
    <name type="scientific">Clastoptera arizonana</name>
    <name type="common">Arizona spittle bug</name>
    <dbReference type="NCBI Taxonomy" id="38151"/>
    <lineage>
        <taxon>Eukaryota</taxon>
        <taxon>Metazoa</taxon>
        <taxon>Ecdysozoa</taxon>
        <taxon>Arthropoda</taxon>
        <taxon>Hexapoda</taxon>
        <taxon>Insecta</taxon>
        <taxon>Pterygota</taxon>
        <taxon>Neoptera</taxon>
        <taxon>Paraneoptera</taxon>
        <taxon>Hemiptera</taxon>
        <taxon>Auchenorrhyncha</taxon>
        <taxon>Cercopoidea</taxon>
        <taxon>Clastopteridae</taxon>
        <taxon>Clastoptera</taxon>
    </lineage>
</organism>
<dbReference type="PROSITE" id="PS51029">
    <property type="entry name" value="MADF"/>
    <property type="match status" value="1"/>
</dbReference>